<dbReference type="EC" id="2.4.2.14" evidence="7"/>
<dbReference type="InterPro" id="IPR029057">
    <property type="entry name" value="PRTase-like"/>
</dbReference>
<comment type="similarity">
    <text evidence="2 7 8">In the C-terminal section; belongs to the purine/pyrimidine phosphoribosyltransferase family.</text>
</comment>
<dbReference type="InterPro" id="IPR005854">
    <property type="entry name" value="PurF"/>
</dbReference>
<keyword evidence="7" id="KW-0411">Iron-sulfur</keyword>
<dbReference type="Proteomes" id="UP001575181">
    <property type="component" value="Unassembled WGS sequence"/>
</dbReference>
<evidence type="ECO:0000259" key="9">
    <source>
        <dbReference type="PROSITE" id="PS51278"/>
    </source>
</evidence>
<feature type="binding site" evidence="7">
    <location>
        <position position="360"/>
    </location>
    <ligand>
        <name>Mg(2+)</name>
        <dbReference type="ChEBI" id="CHEBI:18420"/>
    </ligand>
</feature>
<dbReference type="Gene3D" id="3.40.50.2020">
    <property type="match status" value="1"/>
</dbReference>
<keyword evidence="7" id="KW-0460">Magnesium</keyword>
<reference evidence="10 11" key="1">
    <citation type="submission" date="2024-08" db="EMBL/GenBank/DDBJ databases">
        <title>Whole-genome sequencing of halo(alkali)philic microorganisms from hypersaline lakes.</title>
        <authorList>
            <person name="Sorokin D.Y."/>
            <person name="Merkel A.Y."/>
            <person name="Messina E."/>
            <person name="Yakimov M."/>
        </authorList>
    </citation>
    <scope>NUCLEOTIDE SEQUENCE [LARGE SCALE GENOMIC DNA]</scope>
    <source>
        <strain evidence="10 11">Cl-TMA</strain>
    </source>
</reference>
<comment type="function">
    <text evidence="7">Catalyzes the formation of phosphoribosylamine from phosphoribosylpyrophosphate (PRPP) and glutamine.</text>
</comment>
<dbReference type="NCBIfam" id="TIGR01134">
    <property type="entry name" value="purF"/>
    <property type="match status" value="1"/>
</dbReference>
<keyword evidence="7" id="KW-0408">Iron</keyword>
<comment type="cofactor">
    <cofactor evidence="7">
        <name>[4Fe-4S] cluster</name>
        <dbReference type="ChEBI" id="CHEBI:49883"/>
    </cofactor>
    <text evidence="7">Binds 1 [4Fe-4S] cluster per subunit.</text>
</comment>
<evidence type="ECO:0000256" key="4">
    <source>
        <dbReference type="ARBA" id="ARBA00022679"/>
    </source>
</evidence>
<feature type="binding site" evidence="7">
    <location>
        <position position="447"/>
    </location>
    <ligand>
        <name>[4Fe-4S] cluster</name>
        <dbReference type="ChEBI" id="CHEBI:49883"/>
    </ligand>
</feature>
<evidence type="ECO:0000256" key="2">
    <source>
        <dbReference type="ARBA" id="ARBA00010138"/>
    </source>
</evidence>
<keyword evidence="4 7" id="KW-0808">Transferase</keyword>
<dbReference type="Pfam" id="PF00156">
    <property type="entry name" value="Pribosyltran"/>
    <property type="match status" value="1"/>
</dbReference>
<evidence type="ECO:0000256" key="3">
    <source>
        <dbReference type="ARBA" id="ARBA00022676"/>
    </source>
</evidence>
<feature type="binding site" evidence="7">
    <location>
        <position position="297"/>
    </location>
    <ligand>
        <name>Mg(2+)</name>
        <dbReference type="ChEBI" id="CHEBI:18420"/>
    </ligand>
</feature>
<dbReference type="CDD" id="cd00715">
    <property type="entry name" value="GPATase_N"/>
    <property type="match status" value="1"/>
</dbReference>
<keyword evidence="7" id="KW-0004">4Fe-4S</keyword>
<dbReference type="CDD" id="cd06223">
    <property type="entry name" value="PRTases_typeI"/>
    <property type="match status" value="1"/>
</dbReference>
<dbReference type="PROSITE" id="PS51278">
    <property type="entry name" value="GATASE_TYPE_2"/>
    <property type="match status" value="1"/>
</dbReference>
<feature type="binding site" evidence="7">
    <location>
        <position position="450"/>
    </location>
    <ligand>
        <name>[4Fe-4S] cluster</name>
        <dbReference type="ChEBI" id="CHEBI:49883"/>
    </ligand>
</feature>
<feature type="binding site" evidence="7">
    <location>
        <position position="250"/>
    </location>
    <ligand>
        <name>[4Fe-4S] cluster</name>
        <dbReference type="ChEBI" id="CHEBI:49883"/>
    </ligand>
</feature>
<feature type="binding site" evidence="7">
    <location>
        <position position="359"/>
    </location>
    <ligand>
        <name>Mg(2+)</name>
        <dbReference type="ChEBI" id="CHEBI:18420"/>
    </ligand>
</feature>
<evidence type="ECO:0000256" key="5">
    <source>
        <dbReference type="ARBA" id="ARBA00022755"/>
    </source>
</evidence>
<comment type="catalytic activity">
    <reaction evidence="7 8">
        <text>5-phospho-beta-D-ribosylamine + L-glutamate + diphosphate = 5-phospho-alpha-D-ribose 1-diphosphate + L-glutamine + H2O</text>
        <dbReference type="Rhea" id="RHEA:14905"/>
        <dbReference type="ChEBI" id="CHEBI:15377"/>
        <dbReference type="ChEBI" id="CHEBI:29985"/>
        <dbReference type="ChEBI" id="CHEBI:33019"/>
        <dbReference type="ChEBI" id="CHEBI:58017"/>
        <dbReference type="ChEBI" id="CHEBI:58359"/>
        <dbReference type="ChEBI" id="CHEBI:58681"/>
        <dbReference type="EC" id="2.4.2.14"/>
    </reaction>
</comment>
<dbReference type="SUPFAM" id="SSF56235">
    <property type="entry name" value="N-terminal nucleophile aminohydrolases (Ntn hydrolases)"/>
    <property type="match status" value="1"/>
</dbReference>
<sequence length="474" mass="51684">MNHAVTIDNDAFQHECGVCGVFGHEEAANLTYLGLYALQHRGQEAAGVTSCDGTLFHTHRGMGRVADVFGPDDISRLKGRHAIGHVRYSTSGASVERNAQPLVIDYQHGGLGMAHNGNLVNANQLREDLERQGSIFQTEMDTEVIIHLVARAQGASVEERLANALREVRGAYTLVALTESRMVGARDPLGFRPLVLGEIDGAYVLASETCALDLIGADLVRDVEPGEMVVITPEGVRSHFPFEPQARRMCVFEYMYFARPDSTLDGINVYNARKAIGRELAREHPVEADVVVPVPDSGVAAAMGYAEESGLPMELGLIRNHYVGRTFIEPKQAIRHFGVKVKLNAVREILKGKRVILVDDSIVRGTTSAKIVGMVKAAGAEEVHMRISAPPTIGPCHYGIDTPDREQLIAANYTQEEIRASLGCETLAYLSLEGLYRGMGGREPGYCDACFSDNYPVAPEEKTPQMSLLREETG</sequence>
<dbReference type="GO" id="GO:0004044">
    <property type="term" value="F:amidophosphoribosyltransferase activity"/>
    <property type="evidence" value="ECO:0007669"/>
    <property type="project" value="UniProtKB-EC"/>
</dbReference>
<keyword evidence="3 7" id="KW-0328">Glycosyltransferase</keyword>
<dbReference type="EMBL" id="JBGUAW010000005">
    <property type="protein sequence ID" value="MFA9460803.1"/>
    <property type="molecule type" value="Genomic_DNA"/>
</dbReference>
<comment type="cofactor">
    <cofactor evidence="7">
        <name>Mg(2+)</name>
        <dbReference type="ChEBI" id="CHEBI:18420"/>
    </cofactor>
    <text evidence="7">Binds 1 Mg(2+) ion per subunit.</text>
</comment>
<feature type="active site" description="Nucleophile" evidence="7">
    <location>
        <position position="16"/>
    </location>
</feature>
<comment type="caution">
    <text evidence="10">The sequence shown here is derived from an EMBL/GenBank/DDBJ whole genome shotgun (WGS) entry which is preliminary data.</text>
</comment>
<dbReference type="InterPro" id="IPR035584">
    <property type="entry name" value="PurF_N"/>
</dbReference>
<proteinExistence type="inferred from homology"/>
<keyword evidence="5 7" id="KW-0658">Purine biosynthesis</keyword>
<gene>
    <name evidence="7 10" type="primary">purF</name>
    <name evidence="10" type="ORF">ACERLL_08190</name>
</gene>
<organism evidence="10 11">
    <name type="scientific">Thiohalorhabdus methylotrophus</name>
    <dbReference type="NCBI Taxonomy" id="3242694"/>
    <lineage>
        <taxon>Bacteria</taxon>
        <taxon>Pseudomonadati</taxon>
        <taxon>Pseudomonadota</taxon>
        <taxon>Gammaproteobacteria</taxon>
        <taxon>Thiohalorhabdales</taxon>
        <taxon>Thiohalorhabdaceae</taxon>
        <taxon>Thiohalorhabdus</taxon>
    </lineage>
</organism>
<feature type="binding site" evidence="7">
    <location>
        <position position="396"/>
    </location>
    <ligand>
        <name>[4Fe-4S] cluster</name>
        <dbReference type="ChEBI" id="CHEBI:49883"/>
    </ligand>
</feature>
<dbReference type="PIRSF" id="PIRSF000485">
    <property type="entry name" value="Amd_phspho_trans"/>
    <property type="match status" value="1"/>
</dbReference>
<keyword evidence="6 7" id="KW-0315">Glutamine amidotransferase</keyword>
<evidence type="ECO:0000256" key="6">
    <source>
        <dbReference type="ARBA" id="ARBA00022962"/>
    </source>
</evidence>
<comment type="pathway">
    <text evidence="1 7 8">Purine metabolism; IMP biosynthesis via de novo pathway; N(1)-(5-phospho-D-ribosyl)glycinamide from 5-phospho-alpha-D-ribose 1-diphosphate: step 1/2.</text>
</comment>
<dbReference type="PANTHER" id="PTHR11907">
    <property type="entry name" value="AMIDOPHOSPHORIBOSYLTRANSFERASE"/>
    <property type="match status" value="1"/>
</dbReference>
<evidence type="ECO:0000313" key="10">
    <source>
        <dbReference type="EMBL" id="MFA9460803.1"/>
    </source>
</evidence>
<dbReference type="Pfam" id="PF13522">
    <property type="entry name" value="GATase_6"/>
    <property type="match status" value="1"/>
</dbReference>
<evidence type="ECO:0000313" key="11">
    <source>
        <dbReference type="Proteomes" id="UP001575181"/>
    </source>
</evidence>
<name>A0ABV4TUB1_9GAMM</name>
<dbReference type="InterPro" id="IPR000836">
    <property type="entry name" value="PRTase_dom"/>
</dbReference>
<dbReference type="RefSeq" id="WP_373655590.1">
    <property type="nucleotide sequence ID" value="NZ_JBGUAW010000005.1"/>
</dbReference>
<dbReference type="HAMAP" id="MF_01931">
    <property type="entry name" value="PurF"/>
    <property type="match status" value="1"/>
</dbReference>
<dbReference type="InterPro" id="IPR029055">
    <property type="entry name" value="Ntn_hydrolases_N"/>
</dbReference>
<evidence type="ECO:0000256" key="7">
    <source>
        <dbReference type="HAMAP-Rule" id="MF_01931"/>
    </source>
</evidence>
<feature type="domain" description="Glutamine amidotransferase type-2" evidence="9">
    <location>
        <begin position="16"/>
        <end position="234"/>
    </location>
</feature>
<dbReference type="InterPro" id="IPR017932">
    <property type="entry name" value="GATase_2_dom"/>
</dbReference>
<evidence type="ECO:0000256" key="1">
    <source>
        <dbReference type="ARBA" id="ARBA00005209"/>
    </source>
</evidence>
<keyword evidence="11" id="KW-1185">Reference proteome</keyword>
<protein>
    <recommendedName>
        <fullName evidence="7">Amidophosphoribosyltransferase</fullName>
        <shortName evidence="7">ATase</shortName>
        <ecNumber evidence="7">2.4.2.14</ecNumber>
    </recommendedName>
    <alternativeName>
        <fullName evidence="7">Glutamine phosphoribosylpyrophosphate amidotransferase</fullName>
        <shortName evidence="7">GPATase</shortName>
    </alternativeName>
</protein>
<accession>A0ABV4TUB1</accession>
<dbReference type="Gene3D" id="3.60.20.10">
    <property type="entry name" value="Glutamine Phosphoribosylpyrophosphate, subunit 1, domain 1"/>
    <property type="match status" value="1"/>
</dbReference>
<evidence type="ECO:0000256" key="8">
    <source>
        <dbReference type="PIRNR" id="PIRNR000485"/>
    </source>
</evidence>
<keyword evidence="7" id="KW-0479">Metal-binding</keyword>
<dbReference type="SUPFAM" id="SSF53271">
    <property type="entry name" value="PRTase-like"/>
    <property type="match status" value="1"/>
</dbReference>